<evidence type="ECO:0008006" key="3">
    <source>
        <dbReference type="Google" id="ProtNLM"/>
    </source>
</evidence>
<sequence>MCVSSKVSRHRAEGLARIIGVQLVGCHERYLGLPSFVGKSKSQLFTSIRDRIWNRVKGWQNKLFSVGAIPTYAMSLFKLPTGLVKDIHRCCRLVCKPSSLTARVLKQYYFPNCSVMQADNGKTGSYLWNSFIWGMDRLKAGTRWRVGNGESISIYKDQWLPRPSTFKPITPPPLEWLPFGVQLKIKSQRRWKLDNTIKRLDSKEFHGGNSFGAFRFQRM</sequence>
<keyword evidence="2" id="KW-1185">Reference proteome</keyword>
<dbReference type="PANTHER" id="PTHR33116:SF86">
    <property type="entry name" value="REVERSE TRANSCRIPTASE DOMAIN-CONTAINING PROTEIN"/>
    <property type="match status" value="1"/>
</dbReference>
<evidence type="ECO:0000313" key="1">
    <source>
        <dbReference type="EMBL" id="KAK3195445.1"/>
    </source>
</evidence>
<dbReference type="Proteomes" id="UP001281410">
    <property type="component" value="Unassembled WGS sequence"/>
</dbReference>
<comment type="caution">
    <text evidence="1">The sequence shown here is derived from an EMBL/GenBank/DDBJ whole genome shotgun (WGS) entry which is preliminary data.</text>
</comment>
<dbReference type="EMBL" id="JANJYJ010000008">
    <property type="protein sequence ID" value="KAK3195445.1"/>
    <property type="molecule type" value="Genomic_DNA"/>
</dbReference>
<protein>
    <recommendedName>
        <fullName evidence="3">Reverse transcriptase</fullName>
    </recommendedName>
</protein>
<organism evidence="1 2">
    <name type="scientific">Dipteronia sinensis</name>
    <dbReference type="NCBI Taxonomy" id="43782"/>
    <lineage>
        <taxon>Eukaryota</taxon>
        <taxon>Viridiplantae</taxon>
        <taxon>Streptophyta</taxon>
        <taxon>Embryophyta</taxon>
        <taxon>Tracheophyta</taxon>
        <taxon>Spermatophyta</taxon>
        <taxon>Magnoliopsida</taxon>
        <taxon>eudicotyledons</taxon>
        <taxon>Gunneridae</taxon>
        <taxon>Pentapetalae</taxon>
        <taxon>rosids</taxon>
        <taxon>malvids</taxon>
        <taxon>Sapindales</taxon>
        <taxon>Sapindaceae</taxon>
        <taxon>Hippocastanoideae</taxon>
        <taxon>Acereae</taxon>
        <taxon>Dipteronia</taxon>
    </lineage>
</organism>
<accession>A0AAD9ZYH8</accession>
<dbReference type="PANTHER" id="PTHR33116">
    <property type="entry name" value="REVERSE TRANSCRIPTASE ZINC-BINDING DOMAIN-CONTAINING PROTEIN-RELATED-RELATED"/>
    <property type="match status" value="1"/>
</dbReference>
<proteinExistence type="predicted"/>
<gene>
    <name evidence="1" type="ORF">Dsin_026755</name>
</gene>
<evidence type="ECO:0000313" key="2">
    <source>
        <dbReference type="Proteomes" id="UP001281410"/>
    </source>
</evidence>
<dbReference type="AlphaFoldDB" id="A0AAD9ZYH8"/>
<reference evidence="1" key="1">
    <citation type="journal article" date="2023" name="Plant J.">
        <title>Genome sequences and population genomics provide insights into the demographic history, inbreeding, and mutation load of two 'living fossil' tree species of Dipteronia.</title>
        <authorList>
            <person name="Feng Y."/>
            <person name="Comes H.P."/>
            <person name="Chen J."/>
            <person name="Zhu S."/>
            <person name="Lu R."/>
            <person name="Zhang X."/>
            <person name="Li P."/>
            <person name="Qiu J."/>
            <person name="Olsen K.M."/>
            <person name="Qiu Y."/>
        </authorList>
    </citation>
    <scope>NUCLEOTIDE SEQUENCE</scope>
    <source>
        <strain evidence="1">NBL</strain>
    </source>
</reference>
<name>A0AAD9ZYH8_9ROSI</name>